<dbReference type="KEGG" id="care:LT85_2444"/>
<keyword evidence="3" id="KW-1185">Reference proteome</keyword>
<dbReference type="AlphaFoldDB" id="A0A0A1FFH3"/>
<evidence type="ECO:0000256" key="1">
    <source>
        <dbReference type="SAM" id="SignalP"/>
    </source>
</evidence>
<dbReference type="Proteomes" id="UP000030302">
    <property type="component" value="Chromosome"/>
</dbReference>
<dbReference type="InterPro" id="IPR025421">
    <property type="entry name" value="DUF4148"/>
</dbReference>
<keyword evidence="1" id="KW-0732">Signal</keyword>
<proteinExistence type="predicted"/>
<dbReference type="RefSeq" id="WP_081992312.1">
    <property type="nucleotide sequence ID" value="NZ_CP009962.1"/>
</dbReference>
<organism evidence="2 3">
    <name type="scientific">Collimonas arenae</name>
    <dbReference type="NCBI Taxonomy" id="279058"/>
    <lineage>
        <taxon>Bacteria</taxon>
        <taxon>Pseudomonadati</taxon>
        <taxon>Pseudomonadota</taxon>
        <taxon>Betaproteobacteria</taxon>
        <taxon>Burkholderiales</taxon>
        <taxon>Oxalobacteraceae</taxon>
        <taxon>Collimonas</taxon>
    </lineage>
</organism>
<feature type="chain" id="PRO_5001983535" description="DUF4148 domain-containing protein" evidence="1">
    <location>
        <begin position="22"/>
        <end position="94"/>
    </location>
</feature>
<evidence type="ECO:0000313" key="3">
    <source>
        <dbReference type="Proteomes" id="UP000030302"/>
    </source>
</evidence>
<feature type="signal peptide" evidence="1">
    <location>
        <begin position="1"/>
        <end position="21"/>
    </location>
</feature>
<dbReference type="OrthoDB" id="8781076at2"/>
<gene>
    <name evidence="2" type="ORF">LT85_2444</name>
</gene>
<protein>
    <recommendedName>
        <fullName evidence="4">DUF4148 domain-containing protein</fullName>
    </recommendedName>
</protein>
<name>A0A0A1FFH3_9BURK</name>
<dbReference type="EMBL" id="CP009962">
    <property type="protein sequence ID" value="AIY41602.1"/>
    <property type="molecule type" value="Genomic_DNA"/>
</dbReference>
<sequence length="94" mass="9940">MRTLKTIFTLLAFSATASAFAEASYPPEPAFTSTLTRAQVEQEVAKAQTAGVLLQSDASYPLVTTPAIHGQKPMMAQMREAAKTETGASIYTGA</sequence>
<dbReference type="Pfam" id="PF13663">
    <property type="entry name" value="DUF4148"/>
    <property type="match status" value="1"/>
</dbReference>
<dbReference type="HOGENOM" id="CLU_185089_0_0_4"/>
<evidence type="ECO:0008006" key="4">
    <source>
        <dbReference type="Google" id="ProtNLM"/>
    </source>
</evidence>
<reference evidence="3" key="1">
    <citation type="journal article" date="2014" name="Soil Biol. Biochem.">
        <title>Structure and function of bacterial communities in ageing soils: Insights from the Mendocino ecological staircase.</title>
        <authorList>
            <person name="Uroz S."/>
            <person name="Tech J.J."/>
            <person name="Sawaya N.A."/>
            <person name="Frey-Klett P."/>
            <person name="Leveau J.H.J."/>
        </authorList>
    </citation>
    <scope>NUCLEOTIDE SEQUENCE [LARGE SCALE GENOMIC DNA]</scope>
    <source>
        <strain evidence="3">Cal35</strain>
    </source>
</reference>
<accession>A0A0A1FFH3</accession>
<evidence type="ECO:0000313" key="2">
    <source>
        <dbReference type="EMBL" id="AIY41602.1"/>
    </source>
</evidence>